<evidence type="ECO:0000256" key="2">
    <source>
        <dbReference type="ARBA" id="ARBA00022980"/>
    </source>
</evidence>
<dbReference type="SUPFAM" id="SSF54189">
    <property type="entry name" value="Ribosomal proteins S24e, L23 and L15e"/>
    <property type="match status" value="1"/>
</dbReference>
<keyword evidence="4" id="KW-0694">RNA-binding</keyword>
<dbReference type="Pfam" id="PF00276">
    <property type="entry name" value="Ribosomal_L23"/>
    <property type="match status" value="1"/>
</dbReference>
<dbReference type="GO" id="GO:0006412">
    <property type="term" value="P:translation"/>
    <property type="evidence" value="ECO:0007669"/>
    <property type="project" value="UniProtKB-UniRule"/>
</dbReference>
<dbReference type="InterPro" id="IPR012677">
    <property type="entry name" value="Nucleotide-bd_a/b_plait_sf"/>
</dbReference>
<dbReference type="AlphaFoldDB" id="A0A2M8KT57"/>
<dbReference type="GO" id="GO:0005840">
    <property type="term" value="C:ribosome"/>
    <property type="evidence" value="ECO:0007669"/>
    <property type="project" value="UniProtKB-KW"/>
</dbReference>
<dbReference type="InterPro" id="IPR013025">
    <property type="entry name" value="Ribosomal_uL23-like"/>
</dbReference>
<dbReference type="EMBL" id="PFED01000052">
    <property type="protein sequence ID" value="PJE63112.1"/>
    <property type="molecule type" value="Genomic_DNA"/>
</dbReference>
<dbReference type="GO" id="GO:0019843">
    <property type="term" value="F:rRNA binding"/>
    <property type="evidence" value="ECO:0007669"/>
    <property type="project" value="UniProtKB-UniRule"/>
</dbReference>
<organism evidence="5 6">
    <name type="scientific">Candidatus Roizmanbacteria bacterium CG10_big_fil_rev_8_21_14_0_10_39_6</name>
    <dbReference type="NCBI Taxonomy" id="1974853"/>
    <lineage>
        <taxon>Bacteria</taxon>
        <taxon>Candidatus Roizmaniibacteriota</taxon>
    </lineage>
</organism>
<name>A0A2M8KT57_9BACT</name>
<comment type="subunit">
    <text evidence="4">Part of the 50S ribosomal subunit. Contacts protein L29, and trigger factor when it is bound to the ribosome.</text>
</comment>
<proteinExistence type="inferred from homology"/>
<comment type="caution">
    <text evidence="5">The sequence shown here is derived from an EMBL/GenBank/DDBJ whole genome shotgun (WGS) entry which is preliminary data.</text>
</comment>
<keyword evidence="2 4" id="KW-0689">Ribosomal protein</keyword>
<sequence>MRTVLKKPLITEKAVSKDKAYVFEVDKKANKAQIKRAIEAVYKVKVSNITTCIQKNKTHRAGKRRVVKTFPIVKKAYITLREGEISDIKVQ</sequence>
<evidence type="ECO:0000313" key="6">
    <source>
        <dbReference type="Proteomes" id="UP000229554"/>
    </source>
</evidence>
<evidence type="ECO:0000256" key="1">
    <source>
        <dbReference type="ARBA" id="ARBA00006700"/>
    </source>
</evidence>
<dbReference type="HAMAP" id="MF_01369_B">
    <property type="entry name" value="Ribosomal_uL23_B"/>
    <property type="match status" value="1"/>
</dbReference>
<dbReference type="PANTHER" id="PTHR11620">
    <property type="entry name" value="60S RIBOSOMAL PROTEIN L23A"/>
    <property type="match status" value="1"/>
</dbReference>
<dbReference type="GO" id="GO:0003735">
    <property type="term" value="F:structural constituent of ribosome"/>
    <property type="evidence" value="ECO:0007669"/>
    <property type="project" value="InterPro"/>
</dbReference>
<evidence type="ECO:0000313" key="5">
    <source>
        <dbReference type="EMBL" id="PJE63112.1"/>
    </source>
</evidence>
<dbReference type="Proteomes" id="UP000229554">
    <property type="component" value="Unassembled WGS sequence"/>
</dbReference>
<reference evidence="6" key="1">
    <citation type="submission" date="2017-09" db="EMBL/GenBank/DDBJ databases">
        <title>Depth-based differentiation of microbial function through sediment-hosted aquifers and enrichment of novel symbionts in the deep terrestrial subsurface.</title>
        <authorList>
            <person name="Probst A.J."/>
            <person name="Ladd B."/>
            <person name="Jarett J.K."/>
            <person name="Geller-Mcgrath D.E."/>
            <person name="Sieber C.M.K."/>
            <person name="Emerson J.B."/>
            <person name="Anantharaman K."/>
            <person name="Thomas B.C."/>
            <person name="Malmstrom R."/>
            <person name="Stieglmeier M."/>
            <person name="Klingl A."/>
            <person name="Woyke T."/>
            <person name="Ryan C.M."/>
            <person name="Banfield J.F."/>
        </authorList>
    </citation>
    <scope>NUCLEOTIDE SEQUENCE [LARGE SCALE GENOMIC DNA]</scope>
</reference>
<dbReference type="Gene3D" id="3.30.70.330">
    <property type="match status" value="1"/>
</dbReference>
<accession>A0A2M8KT57</accession>
<dbReference type="GO" id="GO:1990904">
    <property type="term" value="C:ribonucleoprotein complex"/>
    <property type="evidence" value="ECO:0007669"/>
    <property type="project" value="UniProtKB-KW"/>
</dbReference>
<comment type="similarity">
    <text evidence="1 4">Belongs to the universal ribosomal protein uL23 family.</text>
</comment>
<keyword evidence="3 4" id="KW-0687">Ribonucleoprotein</keyword>
<evidence type="ECO:0000256" key="3">
    <source>
        <dbReference type="ARBA" id="ARBA00023274"/>
    </source>
</evidence>
<gene>
    <name evidence="4 5" type="primary">rplW</name>
    <name evidence="5" type="ORF">COU88_01305</name>
</gene>
<evidence type="ECO:0000256" key="4">
    <source>
        <dbReference type="HAMAP-Rule" id="MF_01369"/>
    </source>
</evidence>
<dbReference type="InterPro" id="IPR012678">
    <property type="entry name" value="Ribosomal_uL23/eL15/eS24_sf"/>
</dbReference>
<comment type="function">
    <text evidence="4">One of the early assembly proteins it binds 23S rRNA. One of the proteins that surrounds the polypeptide exit tunnel on the outside of the ribosome. Forms the main docking site for trigger factor binding to the ribosome.</text>
</comment>
<keyword evidence="4" id="KW-0699">rRNA-binding</keyword>
<protein>
    <recommendedName>
        <fullName evidence="4">Large ribosomal subunit protein uL23</fullName>
    </recommendedName>
</protein>